<dbReference type="Gene3D" id="1.10.275.10">
    <property type="entry name" value="Fumarase/aspartase (N-terminal domain)"/>
    <property type="match status" value="1"/>
</dbReference>
<comment type="similarity">
    <text evidence="1 5">Belongs to the class-II fumarase/aspartase family. Fumarase subfamily.</text>
</comment>
<comment type="subunit">
    <text evidence="5">Homotetramer.</text>
</comment>
<gene>
    <name evidence="5" type="primary">fumC</name>
    <name evidence="8" type="ORF">WKV53_12320</name>
</gene>
<evidence type="ECO:0000313" key="9">
    <source>
        <dbReference type="Proteomes" id="UP001371305"/>
    </source>
</evidence>
<keyword evidence="3 5" id="KW-0816">Tricarboxylic acid cycle</keyword>
<feature type="binding site" evidence="5">
    <location>
        <position position="180"/>
    </location>
    <ligand>
        <name>substrate</name>
    </ligand>
</feature>
<keyword evidence="2 5" id="KW-0963">Cytoplasm</keyword>
<feature type="binding site" evidence="5">
    <location>
        <begin position="100"/>
        <end position="102"/>
    </location>
    <ligand>
        <name>substrate</name>
    </ligand>
</feature>
<dbReference type="InterPro" id="IPR000362">
    <property type="entry name" value="Fumarate_lyase_fam"/>
</dbReference>
<organism evidence="8 9">
    <name type="scientific">Luteolibacter soli</name>
    <dbReference type="NCBI Taxonomy" id="3135280"/>
    <lineage>
        <taxon>Bacteria</taxon>
        <taxon>Pseudomonadati</taxon>
        <taxon>Verrucomicrobiota</taxon>
        <taxon>Verrucomicrobiia</taxon>
        <taxon>Verrucomicrobiales</taxon>
        <taxon>Verrucomicrobiaceae</taxon>
        <taxon>Luteolibacter</taxon>
    </lineage>
</organism>
<feature type="binding site" evidence="5">
    <location>
        <begin position="317"/>
        <end position="319"/>
    </location>
    <ligand>
        <name>substrate</name>
    </ligand>
</feature>
<dbReference type="HAMAP" id="MF_00743">
    <property type="entry name" value="FumaraseC"/>
    <property type="match status" value="1"/>
</dbReference>
<feature type="binding site" evidence="5">
    <location>
        <begin position="132"/>
        <end position="134"/>
    </location>
    <ligand>
        <name>substrate</name>
    </ligand>
</feature>
<evidence type="ECO:0000313" key="8">
    <source>
        <dbReference type="EMBL" id="MEK7951293.1"/>
    </source>
</evidence>
<dbReference type="InterPro" id="IPR020557">
    <property type="entry name" value="Fumarate_lyase_CS"/>
</dbReference>
<accession>A0ABU9AUP2</accession>
<dbReference type="Pfam" id="PF10415">
    <property type="entry name" value="FumaraseC_C"/>
    <property type="match status" value="1"/>
</dbReference>
<dbReference type="InterPro" id="IPR018951">
    <property type="entry name" value="Fumarase_C_C"/>
</dbReference>
<dbReference type="PROSITE" id="PS00163">
    <property type="entry name" value="FUMARATE_LYASES"/>
    <property type="match status" value="1"/>
</dbReference>
<dbReference type="SUPFAM" id="SSF48557">
    <property type="entry name" value="L-aspartase-like"/>
    <property type="match status" value="1"/>
</dbReference>
<keyword evidence="4 5" id="KW-0456">Lyase</keyword>
<feature type="site" description="Important for catalytic activity" evidence="5">
    <location>
        <position position="324"/>
    </location>
</feature>
<reference evidence="8 9" key="1">
    <citation type="submission" date="2024-04" db="EMBL/GenBank/DDBJ databases">
        <title>Luteolibacter sp. isolated from soil.</title>
        <authorList>
            <person name="An J."/>
        </authorList>
    </citation>
    <scope>NUCLEOTIDE SEQUENCE [LARGE SCALE GENOMIC DNA]</scope>
    <source>
        <strain evidence="8 9">Y139</strain>
    </source>
</reference>
<feature type="binding site" description="in site B" evidence="5">
    <location>
        <begin position="122"/>
        <end position="125"/>
    </location>
    <ligand>
        <name>substrate</name>
    </ligand>
</feature>
<dbReference type="PRINTS" id="PR00145">
    <property type="entry name" value="ARGSUCLYASE"/>
</dbReference>
<keyword evidence="9" id="KW-1185">Reference proteome</keyword>
<dbReference type="Proteomes" id="UP001371305">
    <property type="component" value="Unassembled WGS sequence"/>
</dbReference>
<dbReference type="NCBIfam" id="NF008909">
    <property type="entry name" value="PRK12273.1"/>
    <property type="match status" value="1"/>
</dbReference>
<feature type="binding site" evidence="5">
    <location>
        <position position="312"/>
    </location>
    <ligand>
        <name>substrate</name>
    </ligand>
</feature>
<feature type="active site" description="Proton donor/acceptor" evidence="5">
    <location>
        <position position="181"/>
    </location>
</feature>
<dbReference type="EMBL" id="JBBUKT010000004">
    <property type="protein sequence ID" value="MEK7951293.1"/>
    <property type="molecule type" value="Genomic_DNA"/>
</dbReference>
<evidence type="ECO:0000256" key="4">
    <source>
        <dbReference type="ARBA" id="ARBA00023239"/>
    </source>
</evidence>
<comment type="subcellular location">
    <subcellularLocation>
        <location evidence="5">Cytoplasm</location>
    </subcellularLocation>
</comment>
<dbReference type="InterPro" id="IPR022761">
    <property type="entry name" value="Fumarate_lyase_N"/>
</dbReference>
<dbReference type="PRINTS" id="PR00149">
    <property type="entry name" value="FUMRATELYASE"/>
</dbReference>
<feature type="domain" description="Fumarase C C-terminal" evidence="7">
    <location>
        <begin position="401"/>
        <end position="455"/>
    </location>
</feature>
<evidence type="ECO:0000256" key="5">
    <source>
        <dbReference type="HAMAP-Rule" id="MF_00743"/>
    </source>
</evidence>
<evidence type="ECO:0000256" key="1">
    <source>
        <dbReference type="ARBA" id="ARBA00009084"/>
    </source>
</evidence>
<dbReference type="PANTHER" id="PTHR11444">
    <property type="entry name" value="ASPARTATEAMMONIA/ARGININOSUCCINATE/ADENYLOSUCCINATE LYASE"/>
    <property type="match status" value="1"/>
</dbReference>
<sequence>MKNSPTRTERDSMGEMQVPAAALYGASTARAVENFPVSGTPLPTELIHAYGRIKRAAAETNAELGLLEPAMAEKIAAAATEIEAGTHDAHFPIDIYQTGSGTSTNMNVNEVIATLCKPLAVHPNDHVNLGQSSNDTFPTAIHLASALALRDTLIPALVDLENALKRKAAEFSAVLKIGRTHLMDATPVRLGQEFGGWARQAGLSASRAHKSLHALLELPLGGTAVGTGINAHPSFAEKTIARLAEDTGIPFSEAADHFEAQSAKDACVEVHGQLATIAVSLHKIACDLRLLGSGPRCGIGELRLPATQPGSSIMPGKVNPVIPESVTMVAARVAGNQTTVTWCGAGGFLELNVSMPLLGACLLESIRLLANAANTLRAKCVDGIDANEARCRELIELSLSMVTSLVPKIGYDRATKIAKESVATGRTVRELCEASLAELGLTAAELEDLLDPQRMSGGG</sequence>
<comment type="function">
    <text evidence="5">Involved in the TCA cycle. Catalyzes the stereospecific interconversion of fumarate to L-malate.</text>
</comment>
<dbReference type="Pfam" id="PF00206">
    <property type="entry name" value="Lyase_1"/>
    <property type="match status" value="1"/>
</dbReference>
<evidence type="ECO:0000256" key="2">
    <source>
        <dbReference type="ARBA" id="ARBA00022490"/>
    </source>
</evidence>
<proteinExistence type="inferred from homology"/>
<feature type="active site" evidence="5">
    <location>
        <position position="311"/>
    </location>
</feature>
<dbReference type="InterPro" id="IPR008948">
    <property type="entry name" value="L-Aspartase-like"/>
</dbReference>
<comment type="catalytic activity">
    <reaction evidence="5">
        <text>(S)-malate = fumarate + H2O</text>
        <dbReference type="Rhea" id="RHEA:12460"/>
        <dbReference type="ChEBI" id="CHEBI:15377"/>
        <dbReference type="ChEBI" id="CHEBI:15589"/>
        <dbReference type="ChEBI" id="CHEBI:29806"/>
        <dbReference type="EC" id="4.2.1.2"/>
    </reaction>
</comment>
<comment type="pathway">
    <text evidence="5">Carbohydrate metabolism; tricarboxylic acid cycle; (S)-malate from fumarate: step 1/1.</text>
</comment>
<name>A0ABU9AUP2_9BACT</name>
<evidence type="ECO:0000256" key="3">
    <source>
        <dbReference type="ARBA" id="ARBA00022532"/>
    </source>
</evidence>
<dbReference type="PANTHER" id="PTHR11444:SF22">
    <property type="entry name" value="FUMARATE HYDRATASE CLASS II"/>
    <property type="match status" value="1"/>
</dbReference>
<feature type="domain" description="Fumarate lyase N-terminal" evidence="6">
    <location>
        <begin position="14"/>
        <end position="335"/>
    </location>
</feature>
<dbReference type="InterPro" id="IPR005677">
    <property type="entry name" value="Fum_hydII"/>
</dbReference>
<evidence type="ECO:0000259" key="6">
    <source>
        <dbReference type="Pfam" id="PF00206"/>
    </source>
</evidence>
<evidence type="ECO:0000259" key="7">
    <source>
        <dbReference type="Pfam" id="PF10415"/>
    </source>
</evidence>
<protein>
    <recommendedName>
        <fullName evidence="5">Fumarate hydratase class II</fullName>
        <shortName evidence="5">Fumarase C</shortName>
        <ecNumber evidence="5">4.2.1.2</ecNumber>
    </recommendedName>
    <alternativeName>
        <fullName evidence="5">Aerobic fumarase</fullName>
    </alternativeName>
    <alternativeName>
        <fullName evidence="5">Iron-independent fumarase</fullName>
    </alternativeName>
</protein>
<comment type="caution">
    <text evidence="8">The sequence shown here is derived from an EMBL/GenBank/DDBJ whole genome shotgun (WGS) entry which is preliminary data.</text>
</comment>
<dbReference type="RefSeq" id="WP_341404895.1">
    <property type="nucleotide sequence ID" value="NZ_JBBUKT010000004.1"/>
</dbReference>
<dbReference type="Gene3D" id="1.20.200.10">
    <property type="entry name" value="Fumarase/aspartase (Central domain)"/>
    <property type="match status" value="1"/>
</dbReference>
<dbReference type="EC" id="4.2.1.2" evidence="5"/>
<dbReference type="GO" id="GO:0004333">
    <property type="term" value="F:fumarate hydratase activity"/>
    <property type="evidence" value="ECO:0007669"/>
    <property type="project" value="UniProtKB-EC"/>
</dbReference>
<dbReference type="Gene3D" id="1.10.40.30">
    <property type="entry name" value="Fumarase/aspartase (C-terminal domain)"/>
    <property type="match status" value="1"/>
</dbReference>
<comment type="miscellaneous">
    <text evidence="5">There are 2 substrate-binding sites: the catalytic A site, and the non-catalytic B site that may play a role in the transfer of substrate or product between the active site and the solvent. Alternatively, the B site may bind allosteric effectors.</text>
</comment>
<dbReference type="InterPro" id="IPR024083">
    <property type="entry name" value="Fumarase/histidase_N"/>
</dbReference>